<evidence type="ECO:0000313" key="2">
    <source>
        <dbReference type="EMBL" id="KAF3551640.1"/>
    </source>
</evidence>
<feature type="region of interest" description="Disordered" evidence="1">
    <location>
        <begin position="206"/>
        <end position="228"/>
    </location>
</feature>
<name>A0ABQ7CIV1_BRACR</name>
<feature type="compositionally biased region" description="Polar residues" evidence="1">
    <location>
        <begin position="213"/>
        <end position="228"/>
    </location>
</feature>
<accession>A0ABQ7CIV1</accession>
<reference evidence="2 3" key="1">
    <citation type="journal article" date="2020" name="BMC Genomics">
        <title>Intraspecific diversification of the crop wild relative Brassica cretica Lam. using demographic model selection.</title>
        <authorList>
            <person name="Kioukis A."/>
            <person name="Michalopoulou V.A."/>
            <person name="Briers L."/>
            <person name="Pirintsos S."/>
            <person name="Studholme D.J."/>
            <person name="Pavlidis P."/>
            <person name="Sarris P.F."/>
        </authorList>
    </citation>
    <scope>NUCLEOTIDE SEQUENCE [LARGE SCALE GENOMIC DNA]</scope>
    <source>
        <strain evidence="3">cv. PFS-1207/04</strain>
    </source>
</reference>
<evidence type="ECO:0000256" key="1">
    <source>
        <dbReference type="SAM" id="MobiDB-lite"/>
    </source>
</evidence>
<proteinExistence type="predicted"/>
<dbReference type="Proteomes" id="UP000266723">
    <property type="component" value="Unassembled WGS sequence"/>
</dbReference>
<evidence type="ECO:0000313" key="3">
    <source>
        <dbReference type="Proteomes" id="UP000266723"/>
    </source>
</evidence>
<organism evidence="2 3">
    <name type="scientific">Brassica cretica</name>
    <name type="common">Mustard</name>
    <dbReference type="NCBI Taxonomy" id="69181"/>
    <lineage>
        <taxon>Eukaryota</taxon>
        <taxon>Viridiplantae</taxon>
        <taxon>Streptophyta</taxon>
        <taxon>Embryophyta</taxon>
        <taxon>Tracheophyta</taxon>
        <taxon>Spermatophyta</taxon>
        <taxon>Magnoliopsida</taxon>
        <taxon>eudicotyledons</taxon>
        <taxon>Gunneridae</taxon>
        <taxon>Pentapetalae</taxon>
        <taxon>rosids</taxon>
        <taxon>malvids</taxon>
        <taxon>Brassicales</taxon>
        <taxon>Brassicaceae</taxon>
        <taxon>Brassiceae</taxon>
        <taxon>Brassica</taxon>
    </lineage>
</organism>
<comment type="caution">
    <text evidence="2">The sequence shown here is derived from an EMBL/GenBank/DDBJ whole genome shotgun (WGS) entry which is preliminary data.</text>
</comment>
<protein>
    <submittedName>
        <fullName evidence="2">Uncharacterized protein</fullName>
    </submittedName>
</protein>
<dbReference type="EMBL" id="QGKV02000832">
    <property type="protein sequence ID" value="KAF3551640.1"/>
    <property type="molecule type" value="Genomic_DNA"/>
</dbReference>
<sequence>MGVQAGSGVAVRLVLSGLGAEGRHGWEILTPSSKSEVLSGWVLLRWDSFMVSWSVEGRGRDPYLQRDALGASRVVVAARWTLIRWCSLGFHRVISGSVLIFLSVSLRSSNFGSTMLLDLLSMNLCATALSIGGYPWWKGRCLMWWCGVAIRAAKIPARSVQFTTRKHAEFRRRFRRTSMSSDICDGLPTNFRPNPKIEVVGIPSAISDGIPTKQGSSENSDDFSTTFR</sequence>
<gene>
    <name evidence="2" type="ORF">DY000_02002010</name>
</gene>
<keyword evidence="3" id="KW-1185">Reference proteome</keyword>